<dbReference type="SUPFAM" id="SSF53681">
    <property type="entry name" value="Aspartate/glutamate racemase"/>
    <property type="match status" value="2"/>
</dbReference>
<dbReference type="InterPro" id="IPR018187">
    <property type="entry name" value="Asp/Glu_racemase_AS_1"/>
</dbReference>
<comment type="caution">
    <text evidence="9">The sequence shown here is derived from an EMBL/GenBank/DDBJ whole genome shotgun (WGS) entry which is preliminary data.</text>
</comment>
<dbReference type="RefSeq" id="WP_082402578.1">
    <property type="nucleotide sequence ID" value="NZ_AZFZ01000004.1"/>
</dbReference>
<keyword evidence="5 8" id="KW-0413">Isomerase</keyword>
<feature type="active site" description="Proton donor/acceptor" evidence="8">
    <location>
        <position position="184"/>
    </location>
</feature>
<feature type="binding site" evidence="8">
    <location>
        <begin position="10"/>
        <end position="11"/>
    </location>
    <ligand>
        <name>substrate</name>
    </ligand>
</feature>
<keyword evidence="3 8" id="KW-0133">Cell shape</keyword>
<keyword evidence="6 8" id="KW-0961">Cell wall biogenesis/degradation</keyword>
<sequence>MDNRPIGVMDSGVGGLTVLKEIIKSLPNESYIFIGDQANLPYGQKRPELVRQLTERIANYLVAQDVKLFVIACNTATAAALDYLRQRLPIPVIGVIQPGAESAARQSKTHRVGVIATNGTVQSGNYQRIIKQSLTDATVYSLGCPDFVTMVEHGDAGKAETQKRVTQQLAYFSDKSIDSLVLGCTHFPVLQREIQRALPKGVRLIDPGISTAQHIVDYLSQHDQLREAEAGKPVRQFFTTGEPAEFARVADQLLKRQIHADHLNLGKADV</sequence>
<dbReference type="PANTHER" id="PTHR21198">
    <property type="entry name" value="GLUTAMATE RACEMASE"/>
    <property type="match status" value="1"/>
</dbReference>
<dbReference type="InterPro" id="IPR015942">
    <property type="entry name" value="Asp/Glu/hydantoin_racemase"/>
</dbReference>
<dbReference type="NCBIfam" id="TIGR00067">
    <property type="entry name" value="glut_race"/>
    <property type="match status" value="1"/>
</dbReference>
<evidence type="ECO:0000256" key="4">
    <source>
        <dbReference type="ARBA" id="ARBA00022984"/>
    </source>
</evidence>
<name>A0A0R1YTD9_9LACO</name>
<dbReference type="UniPathway" id="UPA00219"/>
<reference evidence="9 10" key="1">
    <citation type="journal article" date="2015" name="Genome Announc.">
        <title>Expanding the biotechnology potential of lactobacilli through comparative genomics of 213 strains and associated genera.</title>
        <authorList>
            <person name="Sun Z."/>
            <person name="Harris H.M."/>
            <person name="McCann A."/>
            <person name="Guo C."/>
            <person name="Argimon S."/>
            <person name="Zhang W."/>
            <person name="Yang X."/>
            <person name="Jeffery I.B."/>
            <person name="Cooney J.C."/>
            <person name="Kagawa T.F."/>
            <person name="Liu W."/>
            <person name="Song Y."/>
            <person name="Salvetti E."/>
            <person name="Wrobel A."/>
            <person name="Rasinkangas P."/>
            <person name="Parkhill J."/>
            <person name="Rea M.C."/>
            <person name="O'Sullivan O."/>
            <person name="Ritari J."/>
            <person name="Douillard F.P."/>
            <person name="Paul Ross R."/>
            <person name="Yang R."/>
            <person name="Briner A.E."/>
            <person name="Felis G.E."/>
            <person name="de Vos W.M."/>
            <person name="Barrangou R."/>
            <person name="Klaenhammer T.R."/>
            <person name="Caufield P.W."/>
            <person name="Cui Y."/>
            <person name="Zhang H."/>
            <person name="O'Toole P.W."/>
        </authorList>
    </citation>
    <scope>NUCLEOTIDE SEQUENCE [LARGE SCALE GENOMIC DNA]</scope>
    <source>
        <strain evidence="9 10">DSM 18390</strain>
    </source>
</reference>
<evidence type="ECO:0000256" key="7">
    <source>
        <dbReference type="ARBA" id="ARBA00070053"/>
    </source>
</evidence>
<organism evidence="9 10">
    <name type="scientific">Lentilactobacillus parafarraginis DSM 18390 = JCM 14109</name>
    <dbReference type="NCBI Taxonomy" id="1423786"/>
    <lineage>
        <taxon>Bacteria</taxon>
        <taxon>Bacillati</taxon>
        <taxon>Bacillota</taxon>
        <taxon>Bacilli</taxon>
        <taxon>Lactobacillales</taxon>
        <taxon>Lactobacillaceae</taxon>
        <taxon>Lentilactobacillus</taxon>
    </lineage>
</organism>
<feature type="binding site" evidence="8">
    <location>
        <begin position="185"/>
        <end position="186"/>
    </location>
    <ligand>
        <name>substrate</name>
    </ligand>
</feature>
<comment type="catalytic activity">
    <reaction evidence="1 8">
        <text>L-glutamate = D-glutamate</text>
        <dbReference type="Rhea" id="RHEA:12813"/>
        <dbReference type="ChEBI" id="CHEBI:29985"/>
        <dbReference type="ChEBI" id="CHEBI:29986"/>
        <dbReference type="EC" id="5.1.1.3"/>
    </reaction>
</comment>
<dbReference type="HAMAP" id="MF_00258">
    <property type="entry name" value="Glu_racemase"/>
    <property type="match status" value="1"/>
</dbReference>
<protein>
    <recommendedName>
        <fullName evidence="7 8">Glutamate racemase</fullName>
        <ecNumber evidence="2 8">5.1.1.3</ecNumber>
    </recommendedName>
</protein>
<evidence type="ECO:0000313" key="10">
    <source>
        <dbReference type="Proteomes" id="UP000051010"/>
    </source>
</evidence>
<evidence type="ECO:0000313" key="9">
    <source>
        <dbReference type="EMBL" id="KRM45375.1"/>
    </source>
</evidence>
<proteinExistence type="inferred from homology"/>
<dbReference type="InterPro" id="IPR004391">
    <property type="entry name" value="Glu_race"/>
</dbReference>
<dbReference type="Proteomes" id="UP000051010">
    <property type="component" value="Unassembled WGS sequence"/>
</dbReference>
<dbReference type="AlphaFoldDB" id="A0A0R1YTD9"/>
<evidence type="ECO:0000256" key="6">
    <source>
        <dbReference type="ARBA" id="ARBA00023316"/>
    </source>
</evidence>
<dbReference type="FunFam" id="3.40.50.1860:FF:000002">
    <property type="entry name" value="Glutamate racemase"/>
    <property type="match status" value="1"/>
</dbReference>
<feature type="binding site" evidence="8">
    <location>
        <begin position="74"/>
        <end position="75"/>
    </location>
    <ligand>
        <name>substrate</name>
    </ligand>
</feature>
<gene>
    <name evidence="8" type="primary">murI</name>
    <name evidence="9" type="ORF">FD47_GL001783</name>
</gene>
<feature type="active site" description="Proton donor/acceptor" evidence="8">
    <location>
        <position position="73"/>
    </location>
</feature>
<dbReference type="PANTHER" id="PTHR21198:SF2">
    <property type="entry name" value="GLUTAMATE RACEMASE"/>
    <property type="match status" value="1"/>
</dbReference>
<dbReference type="GO" id="GO:0008881">
    <property type="term" value="F:glutamate racemase activity"/>
    <property type="evidence" value="ECO:0007669"/>
    <property type="project" value="UniProtKB-UniRule"/>
</dbReference>
<evidence type="ECO:0000256" key="8">
    <source>
        <dbReference type="HAMAP-Rule" id="MF_00258"/>
    </source>
</evidence>
<evidence type="ECO:0000256" key="5">
    <source>
        <dbReference type="ARBA" id="ARBA00023235"/>
    </source>
</evidence>
<dbReference type="EC" id="5.1.1.3" evidence="2 8"/>
<feature type="binding site" evidence="8">
    <location>
        <begin position="42"/>
        <end position="43"/>
    </location>
    <ligand>
        <name>substrate</name>
    </ligand>
</feature>
<evidence type="ECO:0000256" key="1">
    <source>
        <dbReference type="ARBA" id="ARBA00001602"/>
    </source>
</evidence>
<dbReference type="GO" id="GO:0008360">
    <property type="term" value="P:regulation of cell shape"/>
    <property type="evidence" value="ECO:0007669"/>
    <property type="project" value="UniProtKB-KW"/>
</dbReference>
<comment type="pathway">
    <text evidence="8">Cell wall biogenesis; peptidoglycan biosynthesis.</text>
</comment>
<comment type="function">
    <text evidence="8">Provides the (R)-glutamate required for cell wall biosynthesis.</text>
</comment>
<dbReference type="InterPro" id="IPR001920">
    <property type="entry name" value="Asp/Glu_race"/>
</dbReference>
<dbReference type="GO" id="GO:0071555">
    <property type="term" value="P:cell wall organization"/>
    <property type="evidence" value="ECO:0007669"/>
    <property type="project" value="UniProtKB-KW"/>
</dbReference>
<dbReference type="InterPro" id="IPR033134">
    <property type="entry name" value="Asp/Glu_racemase_AS_2"/>
</dbReference>
<dbReference type="GO" id="GO:0009252">
    <property type="term" value="P:peptidoglycan biosynthetic process"/>
    <property type="evidence" value="ECO:0007669"/>
    <property type="project" value="UniProtKB-UniRule"/>
</dbReference>
<dbReference type="PROSITE" id="PS00923">
    <property type="entry name" value="ASP_GLU_RACEMASE_1"/>
    <property type="match status" value="1"/>
</dbReference>
<keyword evidence="4 8" id="KW-0573">Peptidoglycan synthesis</keyword>
<dbReference type="Pfam" id="PF01177">
    <property type="entry name" value="Asp_Glu_race"/>
    <property type="match status" value="1"/>
</dbReference>
<dbReference type="GO" id="GO:0042802">
    <property type="term" value="F:identical protein binding"/>
    <property type="evidence" value="ECO:0007669"/>
    <property type="project" value="UniProtKB-ARBA"/>
</dbReference>
<dbReference type="PROSITE" id="PS00924">
    <property type="entry name" value="ASP_GLU_RACEMASE_2"/>
    <property type="match status" value="1"/>
</dbReference>
<evidence type="ECO:0000256" key="2">
    <source>
        <dbReference type="ARBA" id="ARBA00013090"/>
    </source>
</evidence>
<dbReference type="EMBL" id="AZFZ01000004">
    <property type="protein sequence ID" value="KRM45375.1"/>
    <property type="molecule type" value="Genomic_DNA"/>
</dbReference>
<evidence type="ECO:0000256" key="3">
    <source>
        <dbReference type="ARBA" id="ARBA00022960"/>
    </source>
</evidence>
<comment type="similarity">
    <text evidence="8">Belongs to the aspartate/glutamate racemases family.</text>
</comment>
<dbReference type="PATRIC" id="fig|1423786.4.peg.1887"/>
<accession>A0A0R1YTD9</accession>
<dbReference type="Gene3D" id="3.40.50.1860">
    <property type="match status" value="2"/>
</dbReference>